<dbReference type="SUPFAM" id="SSF52540">
    <property type="entry name" value="P-loop containing nucleoside triphosphate hydrolases"/>
    <property type="match status" value="1"/>
</dbReference>
<organism evidence="2 3">
    <name type="scientific">Conoideocrella luteorostrata</name>
    <dbReference type="NCBI Taxonomy" id="1105319"/>
    <lineage>
        <taxon>Eukaryota</taxon>
        <taxon>Fungi</taxon>
        <taxon>Dikarya</taxon>
        <taxon>Ascomycota</taxon>
        <taxon>Pezizomycotina</taxon>
        <taxon>Sordariomycetes</taxon>
        <taxon>Hypocreomycetidae</taxon>
        <taxon>Hypocreales</taxon>
        <taxon>Clavicipitaceae</taxon>
        <taxon>Conoideocrella</taxon>
    </lineage>
</organism>
<keyword evidence="3" id="KW-1185">Reference proteome</keyword>
<feature type="transmembrane region" description="Helical" evidence="1">
    <location>
        <begin position="267"/>
        <end position="293"/>
    </location>
</feature>
<name>A0AAJ0CF61_9HYPO</name>
<sequence length="295" mass="33772">MVLSPSLDSWWWHFCENYVYRMAEPPPRTRTKPMQVICVGPPRSGTESLQQALLALGYDHTYHGWDIMFEENHRMQAWVRLSRKKWFGANNGESDLTAKDFDEVMGHAVAVTDAAASVFAADLIAAYPDAKVVLNTRPDLDAWHESVNKTIVSISESWFFWLIGLLDREAFWAFHVYDRMFWPMLFRAPDGNLAAAIRRNGKWVYREHCNMVRGLVPKENLLEWNVSDGWEPLCEFLDKPVPDQEFPHANSAGQGWKQREEEIGRKWAARAALNVVVITGVLVGGAAAGYSYLRR</sequence>
<dbReference type="AlphaFoldDB" id="A0AAJ0CF61"/>
<evidence type="ECO:0000313" key="2">
    <source>
        <dbReference type="EMBL" id="KAK2591935.1"/>
    </source>
</evidence>
<evidence type="ECO:0000313" key="3">
    <source>
        <dbReference type="Proteomes" id="UP001251528"/>
    </source>
</evidence>
<comment type="caution">
    <text evidence="2">The sequence shown here is derived from an EMBL/GenBank/DDBJ whole genome shotgun (WGS) entry which is preliminary data.</text>
</comment>
<gene>
    <name evidence="2" type="ORF">QQS21_010377</name>
</gene>
<dbReference type="Pfam" id="PF17784">
    <property type="entry name" value="Sulfotransfer_4"/>
    <property type="match status" value="1"/>
</dbReference>
<dbReference type="PANTHER" id="PTHR36978:SF8">
    <property type="entry name" value="NAD DEPENDENT EPIMERASE_DEHYDRATASE"/>
    <property type="match status" value="1"/>
</dbReference>
<protein>
    <recommendedName>
        <fullName evidence="4">NAD dependent epimerase/dehydratase</fullName>
    </recommendedName>
</protein>
<evidence type="ECO:0000256" key="1">
    <source>
        <dbReference type="SAM" id="Phobius"/>
    </source>
</evidence>
<dbReference type="InterPro" id="IPR040632">
    <property type="entry name" value="Sulfotransfer_4"/>
</dbReference>
<accession>A0AAJ0CF61</accession>
<keyword evidence="1" id="KW-1133">Transmembrane helix</keyword>
<proteinExistence type="predicted"/>
<keyword evidence="1" id="KW-0472">Membrane</keyword>
<evidence type="ECO:0008006" key="4">
    <source>
        <dbReference type="Google" id="ProtNLM"/>
    </source>
</evidence>
<dbReference type="Gene3D" id="3.40.50.300">
    <property type="entry name" value="P-loop containing nucleotide triphosphate hydrolases"/>
    <property type="match status" value="1"/>
</dbReference>
<dbReference type="InterPro" id="IPR027417">
    <property type="entry name" value="P-loop_NTPase"/>
</dbReference>
<keyword evidence="1" id="KW-0812">Transmembrane</keyword>
<reference evidence="2" key="1">
    <citation type="submission" date="2023-06" db="EMBL/GenBank/DDBJ databases">
        <title>Conoideocrella luteorostrata (Hypocreales: Clavicipitaceae), a potential biocontrol fungus for elongate hemlock scale in United States Christmas tree production areas.</title>
        <authorList>
            <person name="Barrett H."/>
            <person name="Lovett B."/>
            <person name="Macias A.M."/>
            <person name="Stajich J.E."/>
            <person name="Kasson M.T."/>
        </authorList>
    </citation>
    <scope>NUCLEOTIDE SEQUENCE</scope>
    <source>
        <strain evidence="2">ARSEF 14590</strain>
    </source>
</reference>
<dbReference type="Proteomes" id="UP001251528">
    <property type="component" value="Unassembled WGS sequence"/>
</dbReference>
<dbReference type="PANTHER" id="PTHR36978">
    <property type="entry name" value="P-LOOP CONTAINING NUCLEOTIDE TRIPHOSPHATE HYDROLASE"/>
    <property type="match status" value="1"/>
</dbReference>
<dbReference type="EMBL" id="JASWJB010000299">
    <property type="protein sequence ID" value="KAK2591935.1"/>
    <property type="molecule type" value="Genomic_DNA"/>
</dbReference>